<dbReference type="PANTHER" id="PTHR11845:SF13">
    <property type="entry name" value="5'-DEOXYNUCLEOTIDASE HDDC2"/>
    <property type="match status" value="1"/>
</dbReference>
<dbReference type="FunFam" id="1.10.3210.10:FF:000035">
    <property type="entry name" value="HD family hydrolase"/>
    <property type="match status" value="1"/>
</dbReference>
<sequence>MIRTRKFEIFSSGQGTPAMAEIFELLDVLDNVKHLKRTGWVKRNVPEPETVACHMYRMAVLAMTLQEDHVDRMKCVRMALVHDLGEAIAGDITPHCGVSNDEKFQLEEKAILEISSYVPKLVGDEWISLWREYEANQSQEAKVVKHLDKFDMIAQAFAYEQKYHVDLEEFFVSTQGFFHIEPFVTWDRELRSKRNACRYGSNNEKASV</sequence>
<dbReference type="GO" id="GO:0005737">
    <property type="term" value="C:cytoplasm"/>
    <property type="evidence" value="ECO:0007669"/>
    <property type="project" value="TreeGrafter"/>
</dbReference>
<keyword evidence="10" id="KW-0378">Hydrolase</keyword>
<dbReference type="SUPFAM" id="SSF109604">
    <property type="entry name" value="HD-domain/PDEase-like"/>
    <property type="match status" value="1"/>
</dbReference>
<dbReference type="GO" id="GO:0046872">
    <property type="term" value="F:metal ion binding"/>
    <property type="evidence" value="ECO:0007669"/>
    <property type="project" value="UniProtKB-KW"/>
</dbReference>
<dbReference type="SMART" id="SM00471">
    <property type="entry name" value="HDc"/>
    <property type="match status" value="1"/>
</dbReference>
<dbReference type="OMA" id="PFFHMLE"/>
<reference evidence="13 15" key="1">
    <citation type="submission" date="2014-11" db="EMBL/GenBank/DDBJ databases">
        <title>Genetic blueprint of the zoonotic pathogen Toxocara canis.</title>
        <authorList>
            <person name="Zhu X.-Q."/>
            <person name="Korhonen P.K."/>
            <person name="Cai H."/>
            <person name="Young N.D."/>
            <person name="Nejsum P."/>
            <person name="von Samson-Himmelstjerna G."/>
            <person name="Boag P.R."/>
            <person name="Tan P."/>
            <person name="Li Q."/>
            <person name="Min J."/>
            <person name="Yang Y."/>
            <person name="Wang X."/>
            <person name="Fang X."/>
            <person name="Hall R.S."/>
            <person name="Hofmann A."/>
            <person name="Sternberg P.W."/>
            <person name="Jex A.R."/>
            <person name="Gasser R.B."/>
        </authorList>
    </citation>
    <scope>NUCLEOTIDE SEQUENCE [LARGE SCALE GENOMIC DNA]</scope>
    <source>
        <strain evidence="13">PN_DK_2014</strain>
    </source>
</reference>
<dbReference type="InterPro" id="IPR003607">
    <property type="entry name" value="HD/PDEase_dom"/>
</dbReference>
<evidence type="ECO:0000313" key="13">
    <source>
        <dbReference type="EMBL" id="KHN86184.1"/>
    </source>
</evidence>
<dbReference type="InterPro" id="IPR039356">
    <property type="entry name" value="YfbR/HDDC2"/>
</dbReference>
<comment type="catalytic activity">
    <reaction evidence="1">
        <text>a 2'-deoxyribonucleoside 5'-phosphate + H2O = a 2'-deoxyribonucleoside + phosphate</text>
        <dbReference type="Rhea" id="RHEA:36167"/>
        <dbReference type="ChEBI" id="CHEBI:15377"/>
        <dbReference type="ChEBI" id="CHEBI:18274"/>
        <dbReference type="ChEBI" id="CHEBI:43474"/>
        <dbReference type="ChEBI" id="CHEBI:65317"/>
        <dbReference type="EC" id="3.1.3.89"/>
    </reaction>
</comment>
<dbReference type="Gene3D" id="1.10.3210.10">
    <property type="entry name" value="Hypothetical protein af1432"/>
    <property type="match status" value="1"/>
</dbReference>
<keyword evidence="9" id="KW-0479">Metal-binding</keyword>
<evidence type="ECO:0000256" key="10">
    <source>
        <dbReference type="ARBA" id="ARBA00022801"/>
    </source>
</evidence>
<keyword evidence="15" id="KW-1185">Reference proteome</keyword>
<protein>
    <recommendedName>
        <fullName evidence="8">5'-deoxynucleotidase HDDC2</fullName>
        <ecNumber evidence="7">3.1.3.89</ecNumber>
    </recommendedName>
    <alternativeName>
        <fullName evidence="11">HD domain-containing protein 2</fullName>
    </alternativeName>
</protein>
<dbReference type="Pfam" id="PF13023">
    <property type="entry name" value="HD_3"/>
    <property type="match status" value="1"/>
</dbReference>
<dbReference type="PANTHER" id="PTHR11845">
    <property type="entry name" value="5'-DEOXYNUCLEOTIDASE HDDC2"/>
    <property type="match status" value="1"/>
</dbReference>
<reference evidence="14" key="2">
    <citation type="submission" date="2018-11" db="EMBL/GenBank/DDBJ databases">
        <authorList>
            <consortium name="Pathogen Informatics"/>
        </authorList>
    </citation>
    <scope>NUCLEOTIDE SEQUENCE [LARGE SCALE GENOMIC DNA]</scope>
</reference>
<dbReference type="EMBL" id="JPKZ01000640">
    <property type="protein sequence ID" value="KHN86184.1"/>
    <property type="molecule type" value="Genomic_DNA"/>
</dbReference>
<comment type="function">
    <text evidence="4">Catalyzes the dephosphorylation of the nucleoside 5'-monophosphates deoxyadenosine monophosphate (dAMP), deoxycytidine monophosphate (dCMP), deoxyguanosine monophosphate (dGMP) and deoxythymidine monophosphate (dTMP).</text>
</comment>
<evidence type="ECO:0000313" key="15">
    <source>
        <dbReference type="Proteomes" id="UP000031036"/>
    </source>
</evidence>
<proteinExistence type="inferred from homology"/>
<evidence type="ECO:0000256" key="3">
    <source>
        <dbReference type="ARBA" id="ARBA00001941"/>
    </source>
</evidence>
<dbReference type="EC" id="3.1.3.89" evidence="7"/>
<evidence type="ECO:0000256" key="1">
    <source>
        <dbReference type="ARBA" id="ARBA00001638"/>
    </source>
</evidence>
<accession>A0A0B2VXM6</accession>
<dbReference type="InterPro" id="IPR006674">
    <property type="entry name" value="HD_domain"/>
</dbReference>
<dbReference type="PROSITE" id="PS51831">
    <property type="entry name" value="HD"/>
    <property type="match status" value="1"/>
</dbReference>
<gene>
    <name evidence="13" type="primary">hddc2</name>
    <name evidence="13" type="ORF">Tcan_10080</name>
    <name evidence="14" type="ORF">TCNE_LOCUS14676</name>
</gene>
<evidence type="ECO:0000256" key="8">
    <source>
        <dbReference type="ARBA" id="ARBA00015933"/>
    </source>
</evidence>
<dbReference type="STRING" id="6265.A0A0B2VXM6"/>
<evidence type="ECO:0000259" key="12">
    <source>
        <dbReference type="PROSITE" id="PS51831"/>
    </source>
</evidence>
<comment type="similarity">
    <text evidence="5">Belongs to the HDDC2 family.</text>
</comment>
<evidence type="ECO:0000256" key="2">
    <source>
        <dbReference type="ARBA" id="ARBA00001936"/>
    </source>
</evidence>
<evidence type="ECO:0000256" key="7">
    <source>
        <dbReference type="ARBA" id="ARBA00012964"/>
    </source>
</evidence>
<dbReference type="EMBL" id="UYWY01022384">
    <property type="protein sequence ID" value="VDM45997.1"/>
    <property type="molecule type" value="Genomic_DNA"/>
</dbReference>
<organism evidence="13 15">
    <name type="scientific">Toxocara canis</name>
    <name type="common">Canine roundworm</name>
    <dbReference type="NCBI Taxonomy" id="6265"/>
    <lineage>
        <taxon>Eukaryota</taxon>
        <taxon>Metazoa</taxon>
        <taxon>Ecdysozoa</taxon>
        <taxon>Nematoda</taxon>
        <taxon>Chromadorea</taxon>
        <taxon>Rhabditida</taxon>
        <taxon>Spirurina</taxon>
        <taxon>Ascaridomorpha</taxon>
        <taxon>Ascaridoidea</taxon>
        <taxon>Toxocaridae</taxon>
        <taxon>Toxocara</taxon>
    </lineage>
</organism>
<evidence type="ECO:0000256" key="9">
    <source>
        <dbReference type="ARBA" id="ARBA00022723"/>
    </source>
</evidence>
<comment type="subunit">
    <text evidence="6">Homodimer.</text>
</comment>
<dbReference type="OrthoDB" id="10254258at2759"/>
<feature type="domain" description="HD" evidence="12">
    <location>
        <begin position="51"/>
        <end position="153"/>
    </location>
</feature>
<comment type="cofactor">
    <cofactor evidence="3">
        <name>Co(2+)</name>
        <dbReference type="ChEBI" id="CHEBI:48828"/>
    </cofactor>
</comment>
<name>A0A0B2VXM6_TOXCA</name>
<dbReference type="Proteomes" id="UP000031036">
    <property type="component" value="Unassembled WGS sequence"/>
</dbReference>
<dbReference type="GO" id="GO:0002953">
    <property type="term" value="F:5'-deoxynucleotidase activity"/>
    <property type="evidence" value="ECO:0007669"/>
    <property type="project" value="UniProtKB-EC"/>
</dbReference>
<evidence type="ECO:0000256" key="4">
    <source>
        <dbReference type="ARBA" id="ARBA00004074"/>
    </source>
</evidence>
<evidence type="ECO:0000256" key="11">
    <source>
        <dbReference type="ARBA" id="ARBA00032735"/>
    </source>
</evidence>
<evidence type="ECO:0000256" key="5">
    <source>
        <dbReference type="ARBA" id="ARBA00009999"/>
    </source>
</evidence>
<evidence type="ECO:0000256" key="6">
    <source>
        <dbReference type="ARBA" id="ARBA00011738"/>
    </source>
</evidence>
<dbReference type="AlphaFoldDB" id="A0A0B2VXM6"/>
<evidence type="ECO:0000313" key="14">
    <source>
        <dbReference type="EMBL" id="VDM45997.1"/>
    </source>
</evidence>
<comment type="cofactor">
    <cofactor evidence="2">
        <name>Mn(2+)</name>
        <dbReference type="ChEBI" id="CHEBI:29035"/>
    </cofactor>
</comment>